<accession>A0ABN3MAY5</accession>
<keyword evidence="3" id="KW-1185">Reference proteome</keyword>
<name>A0ABN3MAY5_9ACTN</name>
<feature type="region of interest" description="Disordered" evidence="1">
    <location>
        <begin position="110"/>
        <end position="389"/>
    </location>
</feature>
<dbReference type="Proteomes" id="UP001501358">
    <property type="component" value="Unassembled WGS sequence"/>
</dbReference>
<proteinExistence type="predicted"/>
<evidence type="ECO:0000256" key="1">
    <source>
        <dbReference type="SAM" id="MobiDB-lite"/>
    </source>
</evidence>
<sequence>MRDALRTCLQIAGGLTEVTRQRAASAARELLDQAGIDLDEVQRKVAGRIPPEVQTLADELVTAGRTNRDLLVGLIREEVDKAMQRAGRIGDELVRVGVLVEMLERRIRNLEGGGEPGPAAPEAPAGAGAGGGTETVRAVKGISRTTGAREAAALRLPAEEATKGTPTSPREAAAHDPEANGRTPAAAAVGTEKKTPAAKTPATKTPAAKRTPAKKTPAKKAPAKKVSAKNAGGGGGAVKRAAAARAATASASASTTVRKAASRNTRAAGAEEPAPVRGTDAVETAGPAVKKAAGKKAVAGKAAAKKTAAEKAPARKTAAKKVAAKKTAAKKTVVVKGTAEDKAAIKKTTARRAAARRTSAERAAEGPEPAGGGAGRADSAERPGSGTDA</sequence>
<dbReference type="RefSeq" id="WP_344384494.1">
    <property type="nucleotide sequence ID" value="NZ_BAAATA010000025.1"/>
</dbReference>
<reference evidence="2 3" key="1">
    <citation type="journal article" date="2019" name="Int. J. Syst. Evol. Microbiol.">
        <title>The Global Catalogue of Microorganisms (GCM) 10K type strain sequencing project: providing services to taxonomists for standard genome sequencing and annotation.</title>
        <authorList>
            <consortium name="The Broad Institute Genomics Platform"/>
            <consortium name="The Broad Institute Genome Sequencing Center for Infectious Disease"/>
            <person name="Wu L."/>
            <person name="Ma J."/>
        </authorList>
    </citation>
    <scope>NUCLEOTIDE SEQUENCE [LARGE SCALE GENOMIC DNA]</scope>
    <source>
        <strain evidence="2 3">JCM 6307</strain>
    </source>
</reference>
<comment type="caution">
    <text evidence="2">The sequence shown here is derived from an EMBL/GenBank/DDBJ whole genome shotgun (WGS) entry which is preliminary data.</text>
</comment>
<evidence type="ECO:0008006" key="4">
    <source>
        <dbReference type="Google" id="ProtNLM"/>
    </source>
</evidence>
<feature type="compositionally biased region" description="Basic residues" evidence="1">
    <location>
        <begin position="317"/>
        <end position="329"/>
    </location>
</feature>
<feature type="compositionally biased region" description="Basic residues" evidence="1">
    <location>
        <begin position="211"/>
        <end position="227"/>
    </location>
</feature>
<feature type="compositionally biased region" description="Low complexity" evidence="1">
    <location>
        <begin position="238"/>
        <end position="259"/>
    </location>
</feature>
<evidence type="ECO:0000313" key="3">
    <source>
        <dbReference type="Proteomes" id="UP001501358"/>
    </source>
</evidence>
<gene>
    <name evidence="2" type="ORF">GCM10010406_39340</name>
</gene>
<organism evidence="2 3">
    <name type="scientific">Streptomyces thermolineatus</name>
    <dbReference type="NCBI Taxonomy" id="44033"/>
    <lineage>
        <taxon>Bacteria</taxon>
        <taxon>Bacillati</taxon>
        <taxon>Actinomycetota</taxon>
        <taxon>Actinomycetes</taxon>
        <taxon>Kitasatosporales</taxon>
        <taxon>Streptomycetaceae</taxon>
        <taxon>Streptomyces</taxon>
    </lineage>
</organism>
<protein>
    <recommendedName>
        <fullName evidence="4">Histone</fullName>
    </recommendedName>
</protein>
<feature type="compositionally biased region" description="Low complexity" evidence="1">
    <location>
        <begin position="284"/>
        <end position="306"/>
    </location>
</feature>
<dbReference type="EMBL" id="BAAATA010000025">
    <property type="protein sequence ID" value="GAA2498928.1"/>
    <property type="molecule type" value="Genomic_DNA"/>
</dbReference>
<evidence type="ECO:0000313" key="2">
    <source>
        <dbReference type="EMBL" id="GAA2498928.1"/>
    </source>
</evidence>
<feature type="compositionally biased region" description="Low complexity" evidence="1">
    <location>
        <begin position="197"/>
        <end position="210"/>
    </location>
</feature>